<dbReference type="KEGG" id="aac:Aaci_1641"/>
<keyword evidence="1" id="KW-0812">Transmembrane</keyword>
<organism evidence="2 3">
    <name type="scientific">Alicyclobacillus acidocaldarius subsp. acidocaldarius (strain ATCC 27009 / DSM 446 / BCRC 14685 / JCM 5260 / KCTC 1825 / NBRC 15652 / NCIMB 11725 / NRRL B-14509 / 104-IA)</name>
    <name type="common">Bacillus acidocaldarius</name>
    <dbReference type="NCBI Taxonomy" id="521098"/>
    <lineage>
        <taxon>Bacteria</taxon>
        <taxon>Bacillati</taxon>
        <taxon>Bacillota</taxon>
        <taxon>Bacilli</taxon>
        <taxon>Bacillales</taxon>
        <taxon>Alicyclobacillaceae</taxon>
        <taxon>Alicyclobacillus</taxon>
    </lineage>
</organism>
<accession>C8WX31</accession>
<dbReference type="AlphaFoldDB" id="C8WX31"/>
<sequence length="170" mass="18911">MTKRRILWISVPIAMVVIGIGVLTYFWNLLSPYWAAEQQAATYVLDHTPLDRLESYSVFTAAGVEDVFRGEDGFGRTWYAFYVPAMRRAFVLPSTAVLPADEVEKRAAARGLEVQSITLGYVVSDEGAPSWAKSGTAVYEVMGRSNGRLAFLYFNATTGQLLWQDALVRS</sequence>
<keyword evidence="1" id="KW-1133">Transmembrane helix</keyword>
<dbReference type="RefSeq" id="WP_012810958.1">
    <property type="nucleotide sequence ID" value="NC_013205.1"/>
</dbReference>
<evidence type="ECO:0000256" key="1">
    <source>
        <dbReference type="SAM" id="Phobius"/>
    </source>
</evidence>
<gene>
    <name evidence="2" type="ordered locus">Aaci_1641</name>
</gene>
<dbReference type="HOGENOM" id="CLU_1682929_0_0_9"/>
<keyword evidence="3" id="KW-1185">Reference proteome</keyword>
<keyword evidence="1" id="KW-0472">Membrane</keyword>
<proteinExistence type="predicted"/>
<dbReference type="STRING" id="521098.Aaci_1641"/>
<reference evidence="3" key="1">
    <citation type="submission" date="2009-09" db="EMBL/GenBank/DDBJ databases">
        <title>The complete chromosome of Alicyclobacillus acidocaldarius subsp. acidocaldarius DSM 446.</title>
        <authorList>
            <consortium name="US DOE Joint Genome Institute (JGI-PGF)"/>
            <person name="Lucas S."/>
            <person name="Copeland A."/>
            <person name="Lapidus A."/>
            <person name="Glavina del Rio T."/>
            <person name="Dalin E."/>
            <person name="Tice H."/>
            <person name="Bruce D."/>
            <person name="Goodwin L."/>
            <person name="Pitluck S."/>
            <person name="Kyrpides N."/>
            <person name="Mavromatis K."/>
            <person name="Ivanova N."/>
            <person name="Ovchinnikova G."/>
            <person name="Chertkov O."/>
            <person name="Sims D."/>
            <person name="Brettin T."/>
            <person name="Detter J.C."/>
            <person name="Han C."/>
            <person name="Larimer F."/>
            <person name="Land M."/>
            <person name="Hauser L."/>
            <person name="Markowitz V."/>
            <person name="Cheng J.-F."/>
            <person name="Hugenholtz P."/>
            <person name="Woyke T."/>
            <person name="Wu D."/>
            <person name="Pukall R."/>
            <person name="Klenk H.-P."/>
            <person name="Eisen J.A."/>
        </authorList>
    </citation>
    <scope>NUCLEOTIDE SEQUENCE [LARGE SCALE GENOMIC DNA]</scope>
    <source>
        <strain evidence="3">ATCC 27009 / DSM 446 / BCRC 14685 / JCM 5260 / KCTC 1825 / NBRC 15652 / NCIMB 11725 / NRRL B-14509 / 104-IA</strain>
    </source>
</reference>
<evidence type="ECO:0008006" key="4">
    <source>
        <dbReference type="Google" id="ProtNLM"/>
    </source>
</evidence>
<dbReference type="eggNOG" id="COG5353">
    <property type="taxonomic scope" value="Bacteria"/>
</dbReference>
<protein>
    <recommendedName>
        <fullName evidence="4">DUF5590 domain-containing protein</fullName>
    </recommendedName>
</protein>
<name>C8WX31_ALIAD</name>
<feature type="transmembrane region" description="Helical" evidence="1">
    <location>
        <begin position="7"/>
        <end position="27"/>
    </location>
</feature>
<dbReference type="Proteomes" id="UP000001917">
    <property type="component" value="Chromosome"/>
</dbReference>
<dbReference type="EMBL" id="CP001727">
    <property type="protein sequence ID" value="ACV58653.1"/>
    <property type="molecule type" value="Genomic_DNA"/>
</dbReference>
<reference evidence="2 3" key="2">
    <citation type="journal article" date="2010" name="Stand. Genomic Sci.">
        <title>Complete genome sequence of Alicyclobacillus acidocaldarius type strain (104-IA).</title>
        <authorList>
            <person name="Mavromatis K."/>
            <person name="Sikorski J."/>
            <person name="Lapidus A."/>
            <person name="Glavina Del Rio T."/>
            <person name="Copeland A."/>
            <person name="Tice H."/>
            <person name="Cheng J.F."/>
            <person name="Lucas S."/>
            <person name="Chen F."/>
            <person name="Nolan M."/>
            <person name="Bruce D."/>
            <person name="Goodwin L."/>
            <person name="Pitluck S."/>
            <person name="Ivanova N."/>
            <person name="Ovchinnikova G."/>
            <person name="Pati A."/>
            <person name="Chen A."/>
            <person name="Palaniappan K."/>
            <person name="Land M."/>
            <person name="Hauser L."/>
            <person name="Chang Y.J."/>
            <person name="Jeffries C.D."/>
            <person name="Chain P."/>
            <person name="Meincke L."/>
            <person name="Sims D."/>
            <person name="Chertkov O."/>
            <person name="Han C."/>
            <person name="Brettin T."/>
            <person name="Detter J.C."/>
            <person name="Wahrenburg C."/>
            <person name="Rohde M."/>
            <person name="Pukall R."/>
            <person name="Goker M."/>
            <person name="Bristow J."/>
            <person name="Eisen J.A."/>
            <person name="Markowitz V."/>
            <person name="Hugenholtz P."/>
            <person name="Klenk H.P."/>
            <person name="Kyrpides N.C."/>
        </authorList>
    </citation>
    <scope>NUCLEOTIDE SEQUENCE [LARGE SCALE GENOMIC DNA]</scope>
    <source>
        <strain evidence="3">ATCC 27009 / DSM 446 / BCRC 14685 / JCM 5260 / KCTC 1825 / NBRC 15652 / NCIMB 11725 / NRRL B-14509 / 104-IA</strain>
    </source>
</reference>
<evidence type="ECO:0000313" key="3">
    <source>
        <dbReference type="Proteomes" id="UP000001917"/>
    </source>
</evidence>
<evidence type="ECO:0000313" key="2">
    <source>
        <dbReference type="EMBL" id="ACV58653.1"/>
    </source>
</evidence>